<feature type="transmembrane region" description="Helical" evidence="2">
    <location>
        <begin position="6"/>
        <end position="33"/>
    </location>
</feature>
<dbReference type="PANTHER" id="PTHR47518">
    <property type="entry name" value="SERPENTINE RECEPTOR CLASS EPSILON-13-RELATED"/>
    <property type="match status" value="1"/>
</dbReference>
<reference evidence="3 4" key="1">
    <citation type="submission" date="2024-10" db="EMBL/GenBank/DDBJ databases">
        <authorList>
            <person name="Kim D."/>
        </authorList>
    </citation>
    <scope>NUCLEOTIDE SEQUENCE [LARGE SCALE GENOMIC DNA]</scope>
    <source>
        <strain evidence="3">BH-2024</strain>
    </source>
</reference>
<dbReference type="Proteomes" id="UP001620626">
    <property type="component" value="Unassembled WGS sequence"/>
</dbReference>
<evidence type="ECO:0000256" key="2">
    <source>
        <dbReference type="SAM" id="Phobius"/>
    </source>
</evidence>
<evidence type="ECO:0008006" key="5">
    <source>
        <dbReference type="Google" id="ProtNLM"/>
    </source>
</evidence>
<feature type="transmembrane region" description="Helical" evidence="2">
    <location>
        <begin position="123"/>
        <end position="145"/>
    </location>
</feature>
<organism evidence="3 4">
    <name type="scientific">Heterodera trifolii</name>
    <dbReference type="NCBI Taxonomy" id="157864"/>
    <lineage>
        <taxon>Eukaryota</taxon>
        <taxon>Metazoa</taxon>
        <taxon>Ecdysozoa</taxon>
        <taxon>Nematoda</taxon>
        <taxon>Chromadorea</taxon>
        <taxon>Rhabditida</taxon>
        <taxon>Tylenchina</taxon>
        <taxon>Tylenchomorpha</taxon>
        <taxon>Tylenchoidea</taxon>
        <taxon>Heteroderidae</taxon>
        <taxon>Heteroderinae</taxon>
        <taxon>Heterodera</taxon>
    </lineage>
</organism>
<sequence>MDFETLVLFFGAAAELLVNLVAIPLSVLNLCVLARTSVIHPNMKCILIFQSFILLTRGFCRFVICLFKFVLFDPIGAEYGAFFPPLTKVYFFGIYARNFVLHVLIIERVLATVLVRSYEQQRGHLFTLAWCPFAVAFAFYVSISSATRSSFKLSKSLIMTSVQFVVGAVELAIFYQLCRYNSLSYQKMLHSQHSAHNLSLRYQLSENIRIGKQLIPPLSLNLCNIATATVVLLWSYFELPKFHLLYVLIAFLASIFGLLIELFIITCHPYLKRDLCQILHKFGKTFGLHLIRNNRRIGDETAAANVNALDMNSAAGIAQRDLISGRTMIEHSKPEEHFAILKNAWEGPNSRTTNGRVM</sequence>
<proteinExistence type="inferred from homology"/>
<protein>
    <recommendedName>
        <fullName evidence="5">Gustatory receptor</fullName>
    </recommendedName>
</protein>
<evidence type="ECO:0000313" key="3">
    <source>
        <dbReference type="EMBL" id="KAL3107111.1"/>
    </source>
</evidence>
<gene>
    <name evidence="3" type="ORF">niasHT_019507</name>
</gene>
<comment type="caution">
    <text evidence="3">The sequence shown here is derived from an EMBL/GenBank/DDBJ whole genome shotgun (WGS) entry which is preliminary data.</text>
</comment>
<dbReference type="AlphaFoldDB" id="A0ABD2KW78"/>
<dbReference type="InterPro" id="IPR052854">
    <property type="entry name" value="Serpentine_rcpt_epsilon"/>
</dbReference>
<feature type="transmembrane region" description="Helical" evidence="2">
    <location>
        <begin position="157"/>
        <end position="178"/>
    </location>
</feature>
<keyword evidence="2" id="KW-0472">Membrane</keyword>
<keyword evidence="2" id="KW-0812">Transmembrane</keyword>
<name>A0ABD2KW78_9BILA</name>
<dbReference type="InterPro" id="IPR004151">
    <property type="entry name" value="7TM_GPCR_serpentine_rcpt_Sre"/>
</dbReference>
<keyword evidence="2" id="KW-1133">Transmembrane helix</keyword>
<feature type="transmembrane region" description="Helical" evidence="2">
    <location>
        <begin position="218"/>
        <end position="237"/>
    </location>
</feature>
<feature type="transmembrane region" description="Helical" evidence="2">
    <location>
        <begin position="45"/>
        <end position="69"/>
    </location>
</feature>
<keyword evidence="4" id="KW-1185">Reference proteome</keyword>
<feature type="transmembrane region" description="Helical" evidence="2">
    <location>
        <begin position="89"/>
        <end position="111"/>
    </location>
</feature>
<evidence type="ECO:0000313" key="4">
    <source>
        <dbReference type="Proteomes" id="UP001620626"/>
    </source>
</evidence>
<dbReference type="Pfam" id="PF03125">
    <property type="entry name" value="Sre"/>
    <property type="match status" value="1"/>
</dbReference>
<accession>A0ABD2KW78</accession>
<dbReference type="PANTHER" id="PTHR47518:SF10">
    <property type="entry name" value="G PROTEIN-COUPLED RECEPTOR-RELATED"/>
    <property type="match status" value="1"/>
</dbReference>
<comment type="similarity">
    <text evidence="1">Belongs to the nematode receptor-like protein sre family.</text>
</comment>
<dbReference type="EMBL" id="JBICBT010000626">
    <property type="protein sequence ID" value="KAL3107111.1"/>
    <property type="molecule type" value="Genomic_DNA"/>
</dbReference>
<evidence type="ECO:0000256" key="1">
    <source>
        <dbReference type="ARBA" id="ARBA00006803"/>
    </source>
</evidence>
<feature type="transmembrane region" description="Helical" evidence="2">
    <location>
        <begin position="243"/>
        <end position="265"/>
    </location>
</feature>